<evidence type="ECO:0000256" key="2">
    <source>
        <dbReference type="ARBA" id="ARBA00023002"/>
    </source>
</evidence>
<dbReference type="InterPro" id="IPR036291">
    <property type="entry name" value="NAD(P)-bd_dom_sf"/>
</dbReference>
<dbReference type="GO" id="GO:0016491">
    <property type="term" value="F:oxidoreductase activity"/>
    <property type="evidence" value="ECO:0007669"/>
    <property type="project" value="UniProtKB-KW"/>
</dbReference>
<reference evidence="5 8" key="2">
    <citation type="submission" date="2022-05" db="EMBL/GenBank/DDBJ databases">
        <title>Genome Sequencing of Bee-Associated Microbes.</title>
        <authorList>
            <person name="Dunlap C."/>
        </authorList>
    </citation>
    <scope>NUCLEOTIDE SEQUENCE [LARGE SCALE GENOMIC DNA]</scope>
    <source>
        <strain evidence="5 8">NRRL B-23120</strain>
    </source>
</reference>
<dbReference type="PANTHER" id="PTHR44196:SF1">
    <property type="entry name" value="DEHYDROGENASE_REDUCTASE SDR FAMILY MEMBER 7B"/>
    <property type="match status" value="1"/>
</dbReference>
<dbReference type="PRINTS" id="PR00080">
    <property type="entry name" value="SDRFAMILY"/>
</dbReference>
<proteinExistence type="inferred from homology"/>
<dbReference type="PROSITE" id="PS00061">
    <property type="entry name" value="ADH_SHORT"/>
    <property type="match status" value="1"/>
</dbReference>
<dbReference type="PANTHER" id="PTHR44196">
    <property type="entry name" value="DEHYDROGENASE/REDUCTASE SDR FAMILY MEMBER 7B"/>
    <property type="match status" value="1"/>
</dbReference>
<dbReference type="Proteomes" id="UP001527202">
    <property type="component" value="Unassembled WGS sequence"/>
</dbReference>
<comment type="similarity">
    <text evidence="1 3">Belongs to the short-chain dehydrogenases/reductases (SDR) family.</text>
</comment>
<reference evidence="6 7" key="1">
    <citation type="submission" date="2018-01" db="EMBL/GenBank/DDBJ databases">
        <title>The whole genome sequencing and assembly of Paenibacillus chitinolyticus KCCM 41400 strain.</title>
        <authorList>
            <person name="Kim J.-Y."/>
            <person name="Park M.-K."/>
            <person name="Lee Y.-J."/>
            <person name="Yi H."/>
            <person name="Bahn Y.-S."/>
            <person name="Kim J.F."/>
            <person name="Lee D.-W."/>
        </authorList>
    </citation>
    <scope>NUCLEOTIDE SEQUENCE [LARGE SCALE GENOMIC DNA]</scope>
    <source>
        <strain evidence="6 7">KCCM 41400</strain>
    </source>
</reference>
<dbReference type="EMBL" id="CP026520">
    <property type="protein sequence ID" value="QAV17782.1"/>
    <property type="molecule type" value="Genomic_DNA"/>
</dbReference>
<dbReference type="Pfam" id="PF00106">
    <property type="entry name" value="adh_short"/>
    <property type="match status" value="1"/>
</dbReference>
<evidence type="ECO:0000259" key="4">
    <source>
        <dbReference type="SMART" id="SM00822"/>
    </source>
</evidence>
<dbReference type="EMBL" id="JAMDMJ010000021">
    <property type="protein sequence ID" value="MCY9597402.1"/>
    <property type="molecule type" value="Genomic_DNA"/>
</dbReference>
<dbReference type="FunFam" id="3.40.50.720:FF:000084">
    <property type="entry name" value="Short-chain dehydrogenase reductase"/>
    <property type="match status" value="1"/>
</dbReference>
<organism evidence="6 7">
    <name type="scientific">Paenibacillus chitinolyticus</name>
    <dbReference type="NCBI Taxonomy" id="79263"/>
    <lineage>
        <taxon>Bacteria</taxon>
        <taxon>Bacillati</taxon>
        <taxon>Bacillota</taxon>
        <taxon>Bacilli</taxon>
        <taxon>Bacillales</taxon>
        <taxon>Paenibacillaceae</taxon>
        <taxon>Paenibacillus</taxon>
    </lineage>
</organism>
<accession>A0A410WTU8</accession>
<name>A0A410WTU8_9BACL</name>
<dbReference type="Proteomes" id="UP000288943">
    <property type="component" value="Chromosome"/>
</dbReference>
<protein>
    <submittedName>
        <fullName evidence="6">SDR family NAD(P)-dependent oxidoreductase</fullName>
    </submittedName>
    <submittedName>
        <fullName evidence="5">SDR family oxidoreductase</fullName>
    </submittedName>
</protein>
<keyword evidence="8" id="KW-1185">Reference proteome</keyword>
<keyword evidence="2" id="KW-0560">Oxidoreductase</keyword>
<dbReference type="InterPro" id="IPR020904">
    <property type="entry name" value="Sc_DH/Rdtase_CS"/>
</dbReference>
<dbReference type="GO" id="GO:0016020">
    <property type="term" value="C:membrane"/>
    <property type="evidence" value="ECO:0007669"/>
    <property type="project" value="TreeGrafter"/>
</dbReference>
<evidence type="ECO:0000313" key="7">
    <source>
        <dbReference type="Proteomes" id="UP000288943"/>
    </source>
</evidence>
<evidence type="ECO:0000256" key="1">
    <source>
        <dbReference type="ARBA" id="ARBA00006484"/>
    </source>
</evidence>
<dbReference type="GeneID" id="95374936"/>
<dbReference type="SMART" id="SM00822">
    <property type="entry name" value="PKS_KR"/>
    <property type="match status" value="1"/>
</dbReference>
<evidence type="ECO:0000313" key="6">
    <source>
        <dbReference type="EMBL" id="QAV17782.1"/>
    </source>
</evidence>
<dbReference type="InterPro" id="IPR002347">
    <property type="entry name" value="SDR_fam"/>
</dbReference>
<evidence type="ECO:0000313" key="5">
    <source>
        <dbReference type="EMBL" id="MCY9597402.1"/>
    </source>
</evidence>
<dbReference type="GO" id="GO:0008206">
    <property type="term" value="P:bile acid metabolic process"/>
    <property type="evidence" value="ECO:0007669"/>
    <property type="project" value="UniProtKB-ARBA"/>
</dbReference>
<dbReference type="KEGG" id="pchi:PC41400_08940"/>
<gene>
    <name evidence="5" type="ORF">M5X16_16695</name>
    <name evidence="6" type="ORF">PC41400_08940</name>
</gene>
<evidence type="ECO:0000256" key="3">
    <source>
        <dbReference type="RuleBase" id="RU000363"/>
    </source>
</evidence>
<dbReference type="SUPFAM" id="SSF51735">
    <property type="entry name" value="NAD(P)-binding Rossmann-fold domains"/>
    <property type="match status" value="1"/>
</dbReference>
<sequence length="273" mass="29842">MHNPLKTAIVTGGASGIGRALCKQLAAKNIYVVIADIHAAQGEELAKEIAGKGGLARFFPLDVTDASQVRKVIQETAGEFGRLDYLFNNAGISMYGEFQDMSLNDWNKIVAVNFWGVLYGTHAAYPIMQKQGFGHIVNTASAAGLGPTPMVSAYTATKHAVVGFTTSLHYEAEMHGIKVTTLCPGHVDTAIYENGYAIKLDKERINASVKQRKMMSPDQFAALALKGIEKNKVLVCPVPLRITTKVFFHLFPAMERKLMRLVCRVMREAKPAN</sequence>
<evidence type="ECO:0000313" key="8">
    <source>
        <dbReference type="Proteomes" id="UP001527202"/>
    </source>
</evidence>
<dbReference type="InterPro" id="IPR057326">
    <property type="entry name" value="KR_dom"/>
</dbReference>
<dbReference type="RefSeq" id="WP_042231094.1">
    <property type="nucleotide sequence ID" value="NZ_CP026520.1"/>
</dbReference>
<dbReference type="Gene3D" id="3.40.50.720">
    <property type="entry name" value="NAD(P)-binding Rossmann-like Domain"/>
    <property type="match status" value="1"/>
</dbReference>
<dbReference type="PRINTS" id="PR00081">
    <property type="entry name" value="GDHRDH"/>
</dbReference>
<dbReference type="AlphaFoldDB" id="A0A410WTU8"/>
<dbReference type="CDD" id="cd05233">
    <property type="entry name" value="SDR_c"/>
    <property type="match status" value="1"/>
</dbReference>
<feature type="domain" description="Ketoreductase" evidence="4">
    <location>
        <begin position="6"/>
        <end position="180"/>
    </location>
</feature>
<dbReference type="OrthoDB" id="9775296at2"/>